<accession>A0A1Y3MQT7</accession>
<proteinExistence type="predicted"/>
<sequence>MKNFLEVVGAVFLAFVDGKKVAVELNEAPEQALPEKVKEKPKQAQTFKPLLHT</sequence>
<name>A0A1Y3MQT7_9BACI</name>
<reference evidence="2 3" key="1">
    <citation type="submission" date="2017-02" db="EMBL/GenBank/DDBJ databases">
        <title>Bacillus pseudomycoides isolate FSL K6-0042.</title>
        <authorList>
            <person name="Kovac J."/>
        </authorList>
    </citation>
    <scope>NUCLEOTIDE SEQUENCE [LARGE SCALE GENOMIC DNA]</scope>
    <source>
        <strain evidence="2 3">FSL K6-0042</strain>
    </source>
</reference>
<comment type="caution">
    <text evidence="2">The sequence shown here is derived from an EMBL/GenBank/DDBJ whole genome shotgun (WGS) entry which is preliminary data.</text>
</comment>
<gene>
    <name evidence="2" type="ORF">BW425_06830</name>
</gene>
<dbReference type="AlphaFoldDB" id="A0A1Y3MQT7"/>
<organism evidence="2 3">
    <name type="scientific">Bacillus pseudomycoides</name>
    <dbReference type="NCBI Taxonomy" id="64104"/>
    <lineage>
        <taxon>Bacteria</taxon>
        <taxon>Bacillati</taxon>
        <taxon>Bacillota</taxon>
        <taxon>Bacilli</taxon>
        <taxon>Bacillales</taxon>
        <taxon>Bacillaceae</taxon>
        <taxon>Bacillus</taxon>
        <taxon>Bacillus cereus group</taxon>
    </lineage>
</organism>
<dbReference type="Proteomes" id="UP000195321">
    <property type="component" value="Unassembled WGS sequence"/>
</dbReference>
<evidence type="ECO:0000313" key="3">
    <source>
        <dbReference type="Proteomes" id="UP000195321"/>
    </source>
</evidence>
<evidence type="ECO:0000256" key="1">
    <source>
        <dbReference type="SAM" id="MobiDB-lite"/>
    </source>
</evidence>
<dbReference type="RefSeq" id="WP_088093810.1">
    <property type="nucleotide sequence ID" value="NZ_JBALMA010000070.1"/>
</dbReference>
<evidence type="ECO:0000313" key="2">
    <source>
        <dbReference type="EMBL" id="OUM49493.1"/>
    </source>
</evidence>
<protein>
    <submittedName>
        <fullName evidence="2">Uncharacterized protein</fullName>
    </submittedName>
</protein>
<feature type="region of interest" description="Disordered" evidence="1">
    <location>
        <begin position="34"/>
        <end position="53"/>
    </location>
</feature>
<dbReference type="EMBL" id="MWPX01000005">
    <property type="protein sequence ID" value="OUM49493.1"/>
    <property type="molecule type" value="Genomic_DNA"/>
</dbReference>